<reference evidence="2 3" key="1">
    <citation type="submission" date="2017-04" db="EMBL/GenBank/DDBJ databases">
        <authorList>
            <person name="Afonso C.L."/>
            <person name="Miller P.J."/>
            <person name="Scott M.A."/>
            <person name="Spackman E."/>
            <person name="Goraichik I."/>
            <person name="Dimitrov K.M."/>
            <person name="Suarez D.L."/>
            <person name="Swayne D.E."/>
        </authorList>
    </citation>
    <scope>NUCLEOTIDE SEQUENCE [LARGE SCALE GENOMIC DNA]</scope>
    <source>
        <strain evidence="2 3">DSM 11270</strain>
    </source>
</reference>
<keyword evidence="1" id="KW-1133">Transmembrane helix</keyword>
<accession>A0A1W1V6X0</accession>
<dbReference type="EMBL" id="FWWT01000016">
    <property type="protein sequence ID" value="SMB88900.1"/>
    <property type="molecule type" value="Genomic_DNA"/>
</dbReference>
<evidence type="ECO:0000313" key="3">
    <source>
        <dbReference type="Proteomes" id="UP000192731"/>
    </source>
</evidence>
<sequence>MMKLEISENSANYFEREVKNEFNWSMLFLMPFKYLFNALIAVCLAWFFIPVFIGAIIFGIFGIFAWFITKTLRIRTKERKHTESSLS</sequence>
<protein>
    <submittedName>
        <fullName evidence="2">Uncharacterized protein</fullName>
    </submittedName>
</protein>
<feature type="transmembrane region" description="Helical" evidence="1">
    <location>
        <begin position="34"/>
        <end position="67"/>
    </location>
</feature>
<evidence type="ECO:0000256" key="1">
    <source>
        <dbReference type="SAM" id="Phobius"/>
    </source>
</evidence>
<gene>
    <name evidence="2" type="ORF">SAMN00017405_0544</name>
</gene>
<proteinExistence type="predicted"/>
<keyword evidence="1" id="KW-0472">Membrane</keyword>
<dbReference type="RefSeq" id="WP_084052932.1">
    <property type="nucleotide sequence ID" value="NZ_FWWT01000016.1"/>
</dbReference>
<keyword evidence="1" id="KW-0812">Transmembrane</keyword>
<keyword evidence="3" id="KW-1185">Reference proteome</keyword>
<dbReference type="Proteomes" id="UP000192731">
    <property type="component" value="Unassembled WGS sequence"/>
</dbReference>
<evidence type="ECO:0000313" key="2">
    <source>
        <dbReference type="EMBL" id="SMB88900.1"/>
    </source>
</evidence>
<name>A0A1W1V6X0_DESTI</name>
<organism evidence="2 3">
    <name type="scientific">Desulfonispora thiosulfatigenes DSM 11270</name>
    <dbReference type="NCBI Taxonomy" id="656914"/>
    <lineage>
        <taxon>Bacteria</taxon>
        <taxon>Bacillati</taxon>
        <taxon>Bacillota</taxon>
        <taxon>Clostridia</taxon>
        <taxon>Eubacteriales</taxon>
        <taxon>Peptococcaceae</taxon>
        <taxon>Desulfonispora</taxon>
    </lineage>
</organism>
<dbReference type="AlphaFoldDB" id="A0A1W1V6X0"/>